<reference evidence="5" key="2">
    <citation type="journal article" date="2018" name="Vet. Microbiol.">
        <title>Methicillin-resistant staphylococci amongst veterinary personnel, personnel-owned pets, patients and the hospital environment of two small animal veterinary hospitals.</title>
        <authorList>
            <person name="Worthing K.A."/>
            <person name="Brown J."/>
            <person name="Gerber L."/>
            <person name="Abraham S."/>
            <person name="Trott D."/>
            <person name="Norris J.M."/>
        </authorList>
    </citation>
    <scope>NUCLEOTIDE SEQUENCE</scope>
    <source>
        <strain evidence="5">ST496-2</strain>
    </source>
</reference>
<dbReference type="eggNOG" id="COG4469">
    <property type="taxonomic scope" value="Bacteria"/>
</dbReference>
<gene>
    <name evidence="4" type="ORF">DD924_14755</name>
    <name evidence="5" type="ORF">DV961_11045</name>
    <name evidence="3" type="ORF">EGV54_08410</name>
</gene>
<comment type="caution">
    <text evidence="4">The sequence shown here is derived from an EMBL/GenBank/DDBJ whole genome shotgun (WGS) entry which is preliminary data.</text>
</comment>
<evidence type="ECO:0000313" key="5">
    <source>
        <dbReference type="EMBL" id="REA80513.1"/>
    </source>
</evidence>
<reference evidence="4 6" key="1">
    <citation type="journal article" date="2018" name="Vet. Microbiol.">
        <title>Clonal diversity and geographic distribution of methicillin-resistant Staphylococcus pseudintermedius from Australian animals: Discovery of novel sequence types.</title>
        <authorList>
            <person name="Worthing K.A."/>
            <person name="Abraham S."/>
            <person name="Coombs G.W."/>
            <person name="Pang S."/>
            <person name="Saputra S."/>
            <person name="Jordan D."/>
            <person name="Trott D.J."/>
            <person name="Norris J.M."/>
        </authorList>
    </citation>
    <scope>NUCLEOTIDE SEQUENCE [LARGE SCALE GENOMIC DNA]</scope>
    <source>
        <strain evidence="4 6">ST71 3</strain>
    </source>
</reference>
<dbReference type="Proteomes" id="UP000246351">
    <property type="component" value="Unassembled WGS sequence"/>
</dbReference>
<evidence type="ECO:0000313" key="4">
    <source>
        <dbReference type="EMBL" id="PWZ95879.1"/>
    </source>
</evidence>
<organism evidence="4 6">
    <name type="scientific">Staphylococcus pseudintermedius</name>
    <dbReference type="NCBI Taxonomy" id="283734"/>
    <lineage>
        <taxon>Bacteria</taxon>
        <taxon>Bacillati</taxon>
        <taxon>Bacillota</taxon>
        <taxon>Bacilli</taxon>
        <taxon>Bacillales</taxon>
        <taxon>Staphylococcaceae</taxon>
        <taxon>Staphylococcus</taxon>
        <taxon>Staphylococcus intermedius group</taxon>
    </lineage>
</organism>
<evidence type="ECO:0000259" key="1">
    <source>
        <dbReference type="Pfam" id="PF06054"/>
    </source>
</evidence>
<dbReference type="AlphaFoldDB" id="A0A1B1P2S1"/>
<dbReference type="EMBL" id="AAXKXX010000012">
    <property type="protein sequence ID" value="EGQ4385112.1"/>
    <property type="molecule type" value="Genomic_DNA"/>
</dbReference>
<dbReference type="Pfam" id="PF25164">
    <property type="entry name" value="CoiA_N"/>
    <property type="match status" value="1"/>
</dbReference>
<dbReference type="Proteomes" id="UP000600220">
    <property type="component" value="Unassembled WGS sequence"/>
</dbReference>
<dbReference type="InterPro" id="IPR057253">
    <property type="entry name" value="CoiA-like_N"/>
</dbReference>
<proteinExistence type="predicted"/>
<dbReference type="EMBL" id="QEIV01001569">
    <property type="protein sequence ID" value="PWZ95879.1"/>
    <property type="molecule type" value="Genomic_DNA"/>
</dbReference>
<evidence type="ECO:0000259" key="2">
    <source>
        <dbReference type="Pfam" id="PF25164"/>
    </source>
</evidence>
<reference evidence="7" key="3">
    <citation type="journal article" date="2018" name="Vet. Microbiol.">
        <title>Molecular epidemiology of methicillin-resistant staphylococci amongst veterinary personnel, personnel-owned pets, patients and the hospital environment of two companion animal veterinary hospitals.</title>
        <authorList>
            <person name="Worthing K.A."/>
            <person name="Brown J."/>
            <person name="Gerber L."/>
            <person name="Abraham S."/>
            <person name="Trott D."/>
            <person name="Norris J.M."/>
        </authorList>
    </citation>
    <scope>NUCLEOTIDE SEQUENCE [LARGE SCALE GENOMIC DNA]</scope>
    <source>
        <strain evidence="7">ST496-2</strain>
    </source>
</reference>
<reference evidence="3 8" key="4">
    <citation type="submission" date="2018-11" db="EMBL/GenBank/DDBJ databases">
        <authorList>
            <consortium name="Veterinary Laboratory Investigation and Response Network"/>
        </authorList>
    </citation>
    <scope>NUCLEOTIDE SEQUENCE [LARGE SCALE GENOMIC DNA]</scope>
    <source>
        <strain evidence="3 8">SPSE-18-VL-LA-PA-Ryan-0021</strain>
    </source>
</reference>
<dbReference type="OrthoDB" id="3784230at2"/>
<dbReference type="RefSeq" id="WP_014614370.1">
    <property type="nucleotide sequence ID" value="NZ_AP019372.1"/>
</dbReference>
<dbReference type="Proteomes" id="UP000256409">
    <property type="component" value="Unassembled WGS sequence"/>
</dbReference>
<name>A0A1B1P2S1_STAPS</name>
<sequence>MLTAYNVQSQQILATHARKEEVYHCPICKEVLILRQGVRKGAHFAHYRHSMGHVHLKGESVQHARCKAALYEQLCKIDPATQLEPYIKKITQIPDMIFRAWAIEVQLSSIAIKTMRERTEGLLSEGYRVLWLAKKPQMKKGLYVLSQLQQQCIIPSTKTLYCIDTTSCELFRLSHMIPITAKTFHGELTPLSIQAFSQALQQDPQYDVIIRKLSTSQILKYIQQCRRQNNVLEPTLSLMYQMRMLDEQVVKVTGFLFPEQIYIHTHPVLWQLYILKCLQAGIPSHSLLLKQLKFRHFAVEECDRQQIINRIVQRYLKLLNL</sequence>
<dbReference type="InterPro" id="IPR010330">
    <property type="entry name" value="CoiA_nuc"/>
</dbReference>
<accession>A0A1B1P2S1</accession>
<feature type="domain" description="Competence protein CoiA-like N-terminal" evidence="2">
    <location>
        <begin position="15"/>
        <end position="51"/>
    </location>
</feature>
<evidence type="ECO:0000313" key="8">
    <source>
        <dbReference type="Proteomes" id="UP000600220"/>
    </source>
</evidence>
<evidence type="ECO:0000313" key="7">
    <source>
        <dbReference type="Proteomes" id="UP000256409"/>
    </source>
</evidence>
<dbReference type="PIRSF" id="PIRSF007487">
    <property type="entry name" value="Competence-induced_CoiA_bac"/>
    <property type="match status" value="1"/>
</dbReference>
<dbReference type="EMBL" id="QQPC01000077">
    <property type="protein sequence ID" value="REA80513.1"/>
    <property type="molecule type" value="Genomic_DNA"/>
</dbReference>
<protein>
    <submittedName>
        <fullName evidence="4">Competence protein CoiA</fullName>
    </submittedName>
</protein>
<keyword evidence="8" id="KW-1185">Reference proteome</keyword>
<evidence type="ECO:0000313" key="3">
    <source>
        <dbReference type="EMBL" id="EGQ4385112.1"/>
    </source>
</evidence>
<dbReference type="GeneID" id="93824734"/>
<feature type="domain" description="Competence protein CoiA nuclease-like" evidence="1">
    <location>
        <begin position="59"/>
        <end position="195"/>
    </location>
</feature>
<dbReference type="Pfam" id="PF06054">
    <property type="entry name" value="CoiA_nuc"/>
    <property type="match status" value="1"/>
</dbReference>
<dbReference type="STRING" id="937773.SPSINT_0679"/>
<dbReference type="InterPro" id="IPR021176">
    <property type="entry name" value="Competence-induced_CoiA"/>
</dbReference>
<evidence type="ECO:0000313" key="6">
    <source>
        <dbReference type="Proteomes" id="UP000246351"/>
    </source>
</evidence>